<sequence>MTDEQNWQAPGTRPSASGSDQQHSAAPPVPPPAPPVYGQQSPGFGQQFPAYGQQNPYGYAPPSWTPPPKPGLIPLRPLSFGTLIGAPFQTLRRNPKITVGAALLIQGIPAIVASLLIFGGAALLLGRLNNADQADQSTLTAGAIGGSIVLGLLSLVVSAVSEALLQGVVVGEVARGTVGEKLTFRALWQLVKGRIGALIGWTFLLAIGWGVVVGLLIVVAVVLFSLGGPAGIVGGILVLFIGGLGIAALAIWVNTKLVMVPSALVLERLSLRAAVARSWSLTRGYFWKTFGVVALITLIAYMVAQIISFPFGLIGGIIGGIAAPTSMSDPQANEVSQVIVSQLSVNVLASIVTSIVGAIMSVVKTSAVALLYIDLRMRKEGLDLELVRFVEARQTGRTDVPDPYLAPARPQEPFAQQPYGQQPPSGWYPPPPPPPAA</sequence>
<gene>
    <name evidence="3" type="ORF">GCM10017584_11710</name>
</gene>
<feature type="transmembrane region" description="Helical" evidence="2">
    <location>
        <begin position="347"/>
        <end position="373"/>
    </location>
</feature>
<reference evidence="3" key="2">
    <citation type="submission" date="2023-01" db="EMBL/GenBank/DDBJ databases">
        <authorList>
            <person name="Sun Q."/>
            <person name="Evtushenko L."/>
        </authorList>
    </citation>
    <scope>NUCLEOTIDE SEQUENCE</scope>
    <source>
        <strain evidence="3">VKM Ac-1401</strain>
    </source>
</reference>
<name>A0A9W6H921_9MICO</name>
<feature type="transmembrane region" description="Helical" evidence="2">
    <location>
        <begin position="97"/>
        <end position="126"/>
    </location>
</feature>
<keyword evidence="2" id="KW-1133">Transmembrane helix</keyword>
<feature type="compositionally biased region" description="Low complexity" evidence="1">
    <location>
        <begin position="36"/>
        <end position="49"/>
    </location>
</feature>
<organism evidence="3 4">
    <name type="scientific">Leifsonia poae</name>
    <dbReference type="NCBI Taxonomy" id="110933"/>
    <lineage>
        <taxon>Bacteria</taxon>
        <taxon>Bacillati</taxon>
        <taxon>Actinomycetota</taxon>
        <taxon>Actinomycetes</taxon>
        <taxon>Micrococcales</taxon>
        <taxon>Microbacteriaceae</taxon>
        <taxon>Leifsonia</taxon>
    </lineage>
</organism>
<feature type="region of interest" description="Disordered" evidence="1">
    <location>
        <begin position="398"/>
        <end position="437"/>
    </location>
</feature>
<evidence type="ECO:0000313" key="3">
    <source>
        <dbReference type="EMBL" id="GLJ75597.1"/>
    </source>
</evidence>
<protein>
    <recommendedName>
        <fullName evidence="5">Glycerophosphoryl diester phosphodiesterase membrane domain-containing protein</fullName>
    </recommendedName>
</protein>
<dbReference type="Proteomes" id="UP001142372">
    <property type="component" value="Unassembled WGS sequence"/>
</dbReference>
<evidence type="ECO:0000256" key="2">
    <source>
        <dbReference type="SAM" id="Phobius"/>
    </source>
</evidence>
<reference evidence="3" key="1">
    <citation type="journal article" date="2014" name="Int. J. Syst. Evol. Microbiol.">
        <title>Complete genome sequence of Corynebacterium casei LMG S-19264T (=DSM 44701T), isolated from a smear-ripened cheese.</title>
        <authorList>
            <consortium name="US DOE Joint Genome Institute (JGI-PGF)"/>
            <person name="Walter F."/>
            <person name="Albersmeier A."/>
            <person name="Kalinowski J."/>
            <person name="Ruckert C."/>
        </authorList>
    </citation>
    <scope>NUCLEOTIDE SEQUENCE</scope>
    <source>
        <strain evidence="3">VKM Ac-1401</strain>
    </source>
</reference>
<dbReference type="RefSeq" id="WP_271176282.1">
    <property type="nucleotide sequence ID" value="NZ_BAAAJO010000004.1"/>
</dbReference>
<feature type="transmembrane region" description="Helical" evidence="2">
    <location>
        <begin position="198"/>
        <end position="224"/>
    </location>
</feature>
<dbReference type="EMBL" id="BSEN01000004">
    <property type="protein sequence ID" value="GLJ75597.1"/>
    <property type="molecule type" value="Genomic_DNA"/>
</dbReference>
<feature type="transmembrane region" description="Helical" evidence="2">
    <location>
        <begin position="138"/>
        <end position="160"/>
    </location>
</feature>
<proteinExistence type="predicted"/>
<feature type="compositionally biased region" description="Low complexity" evidence="1">
    <location>
        <begin position="416"/>
        <end position="425"/>
    </location>
</feature>
<evidence type="ECO:0000313" key="4">
    <source>
        <dbReference type="Proteomes" id="UP001142372"/>
    </source>
</evidence>
<dbReference type="AlphaFoldDB" id="A0A9W6H921"/>
<feature type="transmembrane region" description="Helical" evidence="2">
    <location>
        <begin position="285"/>
        <end position="304"/>
    </location>
</feature>
<keyword evidence="2" id="KW-0472">Membrane</keyword>
<evidence type="ECO:0008006" key="5">
    <source>
        <dbReference type="Google" id="ProtNLM"/>
    </source>
</evidence>
<comment type="caution">
    <text evidence="3">The sequence shown here is derived from an EMBL/GenBank/DDBJ whole genome shotgun (WGS) entry which is preliminary data.</text>
</comment>
<feature type="transmembrane region" description="Helical" evidence="2">
    <location>
        <begin position="231"/>
        <end position="253"/>
    </location>
</feature>
<accession>A0A9W6H921</accession>
<evidence type="ECO:0000256" key="1">
    <source>
        <dbReference type="SAM" id="MobiDB-lite"/>
    </source>
</evidence>
<feature type="compositionally biased region" description="Pro residues" evidence="1">
    <location>
        <begin position="426"/>
        <end position="437"/>
    </location>
</feature>
<feature type="compositionally biased region" description="Polar residues" evidence="1">
    <location>
        <begin position="1"/>
        <end position="24"/>
    </location>
</feature>
<feature type="region of interest" description="Disordered" evidence="1">
    <location>
        <begin position="1"/>
        <end position="71"/>
    </location>
</feature>
<keyword evidence="2" id="KW-0812">Transmembrane</keyword>
<keyword evidence="4" id="KW-1185">Reference proteome</keyword>